<protein>
    <submittedName>
        <fullName evidence="2">Uncharacterized protein</fullName>
    </submittedName>
</protein>
<organism evidence="2 3">
    <name type="scientific">Ficus carica</name>
    <name type="common">Common fig</name>
    <dbReference type="NCBI Taxonomy" id="3494"/>
    <lineage>
        <taxon>Eukaryota</taxon>
        <taxon>Viridiplantae</taxon>
        <taxon>Streptophyta</taxon>
        <taxon>Embryophyta</taxon>
        <taxon>Tracheophyta</taxon>
        <taxon>Spermatophyta</taxon>
        <taxon>Magnoliopsida</taxon>
        <taxon>eudicotyledons</taxon>
        <taxon>Gunneridae</taxon>
        <taxon>Pentapetalae</taxon>
        <taxon>rosids</taxon>
        <taxon>fabids</taxon>
        <taxon>Rosales</taxon>
        <taxon>Moraceae</taxon>
        <taxon>Ficeae</taxon>
        <taxon>Ficus</taxon>
    </lineage>
</organism>
<sequence length="448" mass="50239">MLVRTPTLHNENWTLTYVPIQAGEGLQLCPVREQHQEGHSKKGKCNSAYSIGFVVVSNLLALFDTKWWSWRGNCERRDKPLRLPFVDMDPDHVDADREAISSFYEAHPLSFDGTSRTISLGAWLYDMELVFHTGHIPGRLQVSLGSRCLTGDARIWWISVGEPQLPSRTWVHFSSLMVGRFGPILDYGPGAPQRDPDIYRDMYDTRYHSYTLEWHAYPLETMAHYCMRFQEAMLPYVSQDMVHPVLEALTVLRNGLPSRIRQHVPFPTPRMTVEHMIEDILQAEVRADTEPTGAAEGDHQAPVDDAGIGEPLYEVGPAPPEEPIPAVPEQEVPAHEAGEQEDAEGDPDAGDQEEDDIMVIPGDPPADPIIIDIPSDEDDDIEDIPADPPADPIVIDISSDEEDDDEDMEPAPELEQAGWFEDQDDLADDPEKILFDDGDWETDSDAAA</sequence>
<feature type="compositionally biased region" description="Acidic residues" evidence="1">
    <location>
        <begin position="374"/>
        <end position="385"/>
    </location>
</feature>
<keyword evidence="3" id="KW-1185">Reference proteome</keyword>
<dbReference type="AlphaFoldDB" id="A0AA88DB27"/>
<accession>A0AA88DB27</accession>
<dbReference type="Proteomes" id="UP001187192">
    <property type="component" value="Unassembled WGS sequence"/>
</dbReference>
<feature type="compositionally biased region" description="Pro residues" evidence="1">
    <location>
        <begin position="317"/>
        <end position="326"/>
    </location>
</feature>
<reference evidence="2" key="1">
    <citation type="submission" date="2023-07" db="EMBL/GenBank/DDBJ databases">
        <title>draft genome sequence of fig (Ficus carica).</title>
        <authorList>
            <person name="Takahashi T."/>
            <person name="Nishimura K."/>
        </authorList>
    </citation>
    <scope>NUCLEOTIDE SEQUENCE</scope>
</reference>
<gene>
    <name evidence="2" type="ORF">TIFTF001_044687</name>
</gene>
<evidence type="ECO:0000256" key="1">
    <source>
        <dbReference type="SAM" id="MobiDB-lite"/>
    </source>
</evidence>
<feature type="compositionally biased region" description="Acidic residues" evidence="1">
    <location>
        <begin position="339"/>
        <end position="357"/>
    </location>
</feature>
<comment type="caution">
    <text evidence="2">The sequence shown here is derived from an EMBL/GenBank/DDBJ whole genome shotgun (WGS) entry which is preliminary data.</text>
</comment>
<feature type="region of interest" description="Disordered" evidence="1">
    <location>
        <begin position="288"/>
        <end position="448"/>
    </location>
</feature>
<evidence type="ECO:0000313" key="2">
    <source>
        <dbReference type="EMBL" id="GMN32454.1"/>
    </source>
</evidence>
<feature type="compositionally biased region" description="Acidic residues" evidence="1">
    <location>
        <begin position="398"/>
        <end position="412"/>
    </location>
</feature>
<dbReference type="EMBL" id="BTGU01003446">
    <property type="protein sequence ID" value="GMN32454.1"/>
    <property type="molecule type" value="Genomic_DNA"/>
</dbReference>
<feature type="compositionally biased region" description="Acidic residues" evidence="1">
    <location>
        <begin position="436"/>
        <end position="448"/>
    </location>
</feature>
<proteinExistence type="predicted"/>
<name>A0AA88DB27_FICCA</name>
<evidence type="ECO:0000313" key="3">
    <source>
        <dbReference type="Proteomes" id="UP001187192"/>
    </source>
</evidence>